<keyword evidence="1" id="KW-0479">Metal-binding</keyword>
<protein>
    <submittedName>
        <fullName evidence="3">Mkrn1 protein</fullName>
    </submittedName>
</protein>
<dbReference type="PROSITE" id="PS50103">
    <property type="entry name" value="ZF_C3H1"/>
    <property type="match status" value="1"/>
</dbReference>
<dbReference type="GO" id="GO:0008270">
    <property type="term" value="F:zinc ion binding"/>
    <property type="evidence" value="ECO:0007669"/>
    <property type="project" value="UniProtKB-KW"/>
</dbReference>
<sequence length="90" mass="10364">MTPRFCQPESFVAEACWFSHSEPRSPSRTGQDKTLLCKFWLKNRCDRSNCKYAHGEEEKRRACKAIMCLFEALSGLSRQGCVDDRLALVM</sequence>
<feature type="domain" description="C3H1-type" evidence="2">
    <location>
        <begin position="31"/>
        <end position="57"/>
    </location>
</feature>
<evidence type="ECO:0000256" key="1">
    <source>
        <dbReference type="PROSITE-ProRule" id="PRU00723"/>
    </source>
</evidence>
<reference evidence="3" key="1">
    <citation type="submission" date="2021-02" db="EMBL/GenBank/DDBJ databases">
        <authorList>
            <person name="Dougan E. K."/>
            <person name="Rhodes N."/>
            <person name="Thang M."/>
            <person name="Chan C."/>
        </authorList>
    </citation>
    <scope>NUCLEOTIDE SEQUENCE</scope>
</reference>
<accession>A0A812R2Y5</accession>
<dbReference type="Pfam" id="PF00642">
    <property type="entry name" value="zf-CCCH"/>
    <property type="match status" value="1"/>
</dbReference>
<dbReference type="OrthoDB" id="409924at2759"/>
<keyword evidence="1" id="KW-0863">Zinc-finger</keyword>
<gene>
    <name evidence="3" type="primary">mkrn1</name>
    <name evidence="3" type="ORF">SNAT2548_LOCUS22743</name>
</gene>
<feature type="zinc finger region" description="C3H1-type" evidence="1">
    <location>
        <begin position="31"/>
        <end position="57"/>
    </location>
</feature>
<evidence type="ECO:0000313" key="3">
    <source>
        <dbReference type="EMBL" id="CAE7418195.1"/>
    </source>
</evidence>
<evidence type="ECO:0000313" key="4">
    <source>
        <dbReference type="Proteomes" id="UP000604046"/>
    </source>
</evidence>
<dbReference type="Gene3D" id="3.30.1370.210">
    <property type="match status" value="1"/>
</dbReference>
<dbReference type="Proteomes" id="UP000604046">
    <property type="component" value="Unassembled WGS sequence"/>
</dbReference>
<dbReference type="EMBL" id="CAJNDS010002298">
    <property type="protein sequence ID" value="CAE7418195.1"/>
    <property type="molecule type" value="Genomic_DNA"/>
</dbReference>
<proteinExistence type="predicted"/>
<dbReference type="InterPro" id="IPR000571">
    <property type="entry name" value="Znf_CCCH"/>
</dbReference>
<name>A0A812R2Y5_9DINO</name>
<keyword evidence="1" id="KW-0862">Zinc</keyword>
<organism evidence="3 4">
    <name type="scientific">Symbiodinium natans</name>
    <dbReference type="NCBI Taxonomy" id="878477"/>
    <lineage>
        <taxon>Eukaryota</taxon>
        <taxon>Sar</taxon>
        <taxon>Alveolata</taxon>
        <taxon>Dinophyceae</taxon>
        <taxon>Suessiales</taxon>
        <taxon>Symbiodiniaceae</taxon>
        <taxon>Symbiodinium</taxon>
    </lineage>
</organism>
<comment type="caution">
    <text evidence="3">The sequence shown here is derived from an EMBL/GenBank/DDBJ whole genome shotgun (WGS) entry which is preliminary data.</text>
</comment>
<keyword evidence="4" id="KW-1185">Reference proteome</keyword>
<dbReference type="AlphaFoldDB" id="A0A812R2Y5"/>
<evidence type="ECO:0000259" key="2">
    <source>
        <dbReference type="PROSITE" id="PS50103"/>
    </source>
</evidence>